<gene>
    <name evidence="1" type="ORF">PDIGIT_LOCUS2257</name>
</gene>
<protein>
    <recommendedName>
        <fullName evidence="3">Protein kinase domain-containing protein</fullName>
    </recommendedName>
</protein>
<dbReference type="InterPro" id="IPR029058">
    <property type="entry name" value="AB_hydrolase_fold"/>
</dbReference>
<sequence length="841" mass="94939">MKLADSTKIQPCWTALFLIMSAPPKTATGSGNESSFTETYRLSRIPGSFSTSDVKELFNLDDQQLIRNPLSLADSVSRSGLDEKVATVTFSRRPSFADKAKVSPRDPRSFKCWENVQPSCAHVARQIRIDNSFEGLTPLNDVVIHADTVDIVACTGIYGRPFVSWQHSEGTMWLRDYLPKDLQNCRILIWGKHSQFHPGPNPSHGVVTHYRDSLIDDLCRLRDSGFHKHRPLILMGHSFGGILIKAAFVKAHQDYHEIRDTIGGLVFFGTPHDGIYVKPWLDIWGENPSQQLIRDLGPGSTLLRNLRENFEMADSARKIANYRAIKNHILTVLPDIKHYIQYRLQRSTSSLLMAESSELDNICSIFRQAKGIRLSSGTPASSSLREATKGLQVLFREGIAKAAATEMQFKERLLGNYSSEGVWGESEDITHLGNAAIPHIIQLKQAIHASFGMQNYDILQTFIKSDEAKYLGLDFVVRTKELWSKLDKQPAAPLLGKLKDLECKSGLQTATWYPTNGTVGEHVIYEHRSYAIQSSGSKYDQDSKRMASRQLAAILQGVSHKPETSDLTKSILDPTMSIFRFVGYIDEPEHERLAFLYAVPQSSQFSSRECIARSKTLDKWLRPDTKQYSLDFPRLDERFAIAYHVCRSVFNQHICGWVHKSIRPDNIVLVPTGTSESSATNGRTHTYIPYLKGFEYARATDTPSDRLSLPDQQNDVYRHQNRRGNEGFDMDFHPIHDIYAVGTVLVEIGLGKSVRDVINSLKNPRSEGRYEEDLERISNEKLSVMLGARYAHCAIKCLRGYRALGVNPEEKDIMKLAFAFRSQIVDELMRMAVACGSLVYQ</sequence>
<dbReference type="AlphaFoldDB" id="A0A9W4XEX5"/>
<dbReference type="EMBL" id="CAOQHR010000001">
    <property type="protein sequence ID" value="CAI6284793.1"/>
    <property type="molecule type" value="Genomic_DNA"/>
</dbReference>
<dbReference type="Proteomes" id="UP001152607">
    <property type="component" value="Unassembled WGS sequence"/>
</dbReference>
<dbReference type="SUPFAM" id="SSF56112">
    <property type="entry name" value="Protein kinase-like (PK-like)"/>
    <property type="match status" value="1"/>
</dbReference>
<keyword evidence="2" id="KW-1185">Reference proteome</keyword>
<dbReference type="SUPFAM" id="SSF53474">
    <property type="entry name" value="alpha/beta-Hydrolases"/>
    <property type="match status" value="1"/>
</dbReference>
<dbReference type="PANTHER" id="PTHR37542:SF3">
    <property type="entry name" value="PRION-INHIBITION AND PROPAGATION HELO DOMAIN-CONTAINING PROTEIN"/>
    <property type="match status" value="1"/>
</dbReference>
<dbReference type="Gene3D" id="1.10.510.10">
    <property type="entry name" value="Transferase(Phosphotransferase) domain 1"/>
    <property type="match status" value="1"/>
</dbReference>
<proteinExistence type="predicted"/>
<dbReference type="PANTHER" id="PTHR37542">
    <property type="entry name" value="HELO DOMAIN-CONTAINING PROTEIN-RELATED"/>
    <property type="match status" value="1"/>
</dbReference>
<dbReference type="OrthoDB" id="427518at2759"/>
<comment type="caution">
    <text evidence="1">The sequence shown here is derived from an EMBL/GenBank/DDBJ whole genome shotgun (WGS) entry which is preliminary data.</text>
</comment>
<accession>A0A9W4XEX5</accession>
<evidence type="ECO:0008006" key="3">
    <source>
        <dbReference type="Google" id="ProtNLM"/>
    </source>
</evidence>
<name>A0A9W4XEX5_9PLEO</name>
<dbReference type="InterPro" id="IPR011009">
    <property type="entry name" value="Kinase-like_dom_sf"/>
</dbReference>
<dbReference type="Gene3D" id="3.40.50.1820">
    <property type="entry name" value="alpha/beta hydrolase"/>
    <property type="match status" value="1"/>
</dbReference>
<reference evidence="1" key="1">
    <citation type="submission" date="2023-01" db="EMBL/GenBank/DDBJ databases">
        <authorList>
            <person name="Van Ghelder C."/>
            <person name="Rancurel C."/>
        </authorList>
    </citation>
    <scope>NUCLEOTIDE SEQUENCE</scope>
    <source>
        <strain evidence="1">CNCM I-4278</strain>
    </source>
</reference>
<evidence type="ECO:0000313" key="2">
    <source>
        <dbReference type="Proteomes" id="UP001152607"/>
    </source>
</evidence>
<organism evidence="1 2">
    <name type="scientific">Periconia digitata</name>
    <dbReference type="NCBI Taxonomy" id="1303443"/>
    <lineage>
        <taxon>Eukaryota</taxon>
        <taxon>Fungi</taxon>
        <taxon>Dikarya</taxon>
        <taxon>Ascomycota</taxon>
        <taxon>Pezizomycotina</taxon>
        <taxon>Dothideomycetes</taxon>
        <taxon>Pleosporomycetidae</taxon>
        <taxon>Pleosporales</taxon>
        <taxon>Massarineae</taxon>
        <taxon>Periconiaceae</taxon>
        <taxon>Periconia</taxon>
    </lineage>
</organism>
<evidence type="ECO:0000313" key="1">
    <source>
        <dbReference type="EMBL" id="CAI6284793.1"/>
    </source>
</evidence>